<dbReference type="EMBL" id="JBHMFI010000001">
    <property type="protein sequence ID" value="MFB9070597.1"/>
    <property type="molecule type" value="Genomic_DNA"/>
</dbReference>
<keyword evidence="2" id="KW-1185">Reference proteome</keyword>
<sequence>MAIAIAMADHAPAVPSWTRTVPSNRLAQSALTGAFGRRIRQCNRRISERVQAG</sequence>
<organism evidence="1 2">
    <name type="scientific">Citricoccus parietis</name>
    <dbReference type="NCBI Taxonomy" id="592307"/>
    <lineage>
        <taxon>Bacteria</taxon>
        <taxon>Bacillati</taxon>
        <taxon>Actinomycetota</taxon>
        <taxon>Actinomycetes</taxon>
        <taxon>Micrococcales</taxon>
        <taxon>Micrococcaceae</taxon>
        <taxon>Citricoccus</taxon>
    </lineage>
</organism>
<evidence type="ECO:0000313" key="2">
    <source>
        <dbReference type="Proteomes" id="UP001589575"/>
    </source>
</evidence>
<evidence type="ECO:0000313" key="1">
    <source>
        <dbReference type="EMBL" id="MFB9070597.1"/>
    </source>
</evidence>
<accession>A0ABV5FV85</accession>
<gene>
    <name evidence="1" type="ORF">ACFFX0_05085</name>
</gene>
<proteinExistence type="predicted"/>
<comment type="caution">
    <text evidence="1">The sequence shown here is derived from an EMBL/GenBank/DDBJ whole genome shotgun (WGS) entry which is preliminary data.</text>
</comment>
<protein>
    <submittedName>
        <fullName evidence="1">Uncharacterized protein</fullName>
    </submittedName>
</protein>
<dbReference type="Proteomes" id="UP001589575">
    <property type="component" value="Unassembled WGS sequence"/>
</dbReference>
<name>A0ABV5FV85_9MICC</name>
<reference evidence="1 2" key="1">
    <citation type="submission" date="2024-09" db="EMBL/GenBank/DDBJ databases">
        <authorList>
            <person name="Sun Q."/>
            <person name="Mori K."/>
        </authorList>
    </citation>
    <scope>NUCLEOTIDE SEQUENCE [LARGE SCALE GENOMIC DNA]</scope>
    <source>
        <strain evidence="1 2">CCM 7609</strain>
    </source>
</reference>